<dbReference type="RefSeq" id="WP_263572830.1">
    <property type="nucleotide sequence ID" value="NZ_JAJIRN010000009.1"/>
</dbReference>
<name>A0ABT2YJJ1_9BURK</name>
<dbReference type="Proteomes" id="UP001209701">
    <property type="component" value="Unassembled WGS sequence"/>
</dbReference>
<comment type="caution">
    <text evidence="1">The sequence shown here is derived from an EMBL/GenBank/DDBJ whole genome shotgun (WGS) entry which is preliminary data.</text>
</comment>
<protein>
    <submittedName>
        <fullName evidence="1">Uncharacterized protein</fullName>
    </submittedName>
</protein>
<sequence>MPSQNLHEPFAWWMPHAQGQPRGPYDLLPRVFADLSTEQQAEMDDGTQTGLQDGGAAMAAYARLQQEDLLPATRAAIEQALLRYCELDTLAMVMTVQAWRNS</sequence>
<evidence type="ECO:0000313" key="2">
    <source>
        <dbReference type="Proteomes" id="UP001209701"/>
    </source>
</evidence>
<gene>
    <name evidence="1" type="ORF">LNV07_19325</name>
</gene>
<accession>A0ABT2YJJ1</accession>
<keyword evidence="2" id="KW-1185">Reference proteome</keyword>
<reference evidence="1 2" key="1">
    <citation type="submission" date="2021-11" db="EMBL/GenBank/DDBJ databases">
        <authorList>
            <person name="Liang Q."/>
            <person name="Mou H."/>
            <person name="Liu Z."/>
        </authorList>
    </citation>
    <scope>NUCLEOTIDE SEQUENCE [LARGE SCALE GENOMIC DNA]</scope>
    <source>
        <strain evidence="1 2">CHU3</strain>
    </source>
</reference>
<dbReference type="EMBL" id="JAJIRN010000009">
    <property type="protein sequence ID" value="MCV2370236.1"/>
    <property type="molecule type" value="Genomic_DNA"/>
</dbReference>
<proteinExistence type="predicted"/>
<evidence type="ECO:0000313" key="1">
    <source>
        <dbReference type="EMBL" id="MCV2370236.1"/>
    </source>
</evidence>
<organism evidence="1 2">
    <name type="scientific">Roseateles oligotrophus</name>
    <dbReference type="NCBI Taxonomy" id="1769250"/>
    <lineage>
        <taxon>Bacteria</taxon>
        <taxon>Pseudomonadati</taxon>
        <taxon>Pseudomonadota</taxon>
        <taxon>Betaproteobacteria</taxon>
        <taxon>Burkholderiales</taxon>
        <taxon>Sphaerotilaceae</taxon>
        <taxon>Roseateles</taxon>
    </lineage>
</organism>